<accession>A0A0V1DJS5</accession>
<organism evidence="1 2">
    <name type="scientific">Trichinella britovi</name>
    <name type="common">Parasitic roundworm</name>
    <dbReference type="NCBI Taxonomy" id="45882"/>
    <lineage>
        <taxon>Eukaryota</taxon>
        <taxon>Metazoa</taxon>
        <taxon>Ecdysozoa</taxon>
        <taxon>Nematoda</taxon>
        <taxon>Enoplea</taxon>
        <taxon>Dorylaimia</taxon>
        <taxon>Trichinellida</taxon>
        <taxon>Trichinellidae</taxon>
        <taxon>Trichinella</taxon>
    </lineage>
</organism>
<comment type="caution">
    <text evidence="1">The sequence shown here is derived from an EMBL/GenBank/DDBJ whole genome shotgun (WGS) entry which is preliminary data.</text>
</comment>
<name>A0A0V1DJS5_TRIBR</name>
<evidence type="ECO:0000313" key="1">
    <source>
        <dbReference type="EMBL" id="KRY61410.1"/>
    </source>
</evidence>
<dbReference type="Proteomes" id="UP000054653">
    <property type="component" value="Unassembled WGS sequence"/>
</dbReference>
<protein>
    <submittedName>
        <fullName evidence="1">Uncharacterized protein</fullName>
    </submittedName>
</protein>
<sequence length="102" mass="11443">MCNNPCYTVALLVAGPAEFKDAPARTAGGFWRQTLITRHVGSGSKPPRNEPLIYRRAASRGTVSKTIEDRISVYPPRCPPAAKAFYILGRRRARDIFPERER</sequence>
<reference evidence="1 2" key="1">
    <citation type="submission" date="2015-01" db="EMBL/GenBank/DDBJ databases">
        <title>Evolution of Trichinella species and genotypes.</title>
        <authorList>
            <person name="Korhonen P.K."/>
            <person name="Edoardo P."/>
            <person name="Giuseppe L.R."/>
            <person name="Gasser R.B."/>
        </authorList>
    </citation>
    <scope>NUCLEOTIDE SEQUENCE [LARGE SCALE GENOMIC DNA]</scope>
    <source>
        <strain evidence="1">ISS120</strain>
    </source>
</reference>
<keyword evidence="2" id="KW-1185">Reference proteome</keyword>
<dbReference type="EMBL" id="JYDI01000001">
    <property type="protein sequence ID" value="KRY61410.1"/>
    <property type="molecule type" value="Genomic_DNA"/>
</dbReference>
<proteinExistence type="predicted"/>
<gene>
    <name evidence="1" type="ORF">T03_17343</name>
</gene>
<dbReference type="OrthoDB" id="10444659at2759"/>
<evidence type="ECO:0000313" key="2">
    <source>
        <dbReference type="Proteomes" id="UP000054653"/>
    </source>
</evidence>
<dbReference type="AlphaFoldDB" id="A0A0V1DJS5"/>